<dbReference type="PANTHER" id="PTHR47966">
    <property type="entry name" value="BETA-SITE APP-CLEAVING ENZYME, ISOFORM A-RELATED"/>
    <property type="match status" value="1"/>
</dbReference>
<keyword evidence="5" id="KW-1185">Reference proteome</keyword>
<evidence type="ECO:0000256" key="1">
    <source>
        <dbReference type="ARBA" id="ARBA00007447"/>
    </source>
</evidence>
<dbReference type="PROSITE" id="PS51767">
    <property type="entry name" value="PEPTIDASE_A1"/>
    <property type="match status" value="1"/>
</dbReference>
<dbReference type="GO" id="GO:0004190">
    <property type="term" value="F:aspartic-type endopeptidase activity"/>
    <property type="evidence" value="ECO:0007669"/>
    <property type="project" value="InterPro"/>
</dbReference>
<dbReference type="SUPFAM" id="SSF50630">
    <property type="entry name" value="Acid proteases"/>
    <property type="match status" value="1"/>
</dbReference>
<evidence type="ECO:0000313" key="5">
    <source>
        <dbReference type="Proteomes" id="UP000274822"/>
    </source>
</evidence>
<dbReference type="InterPro" id="IPR021109">
    <property type="entry name" value="Peptidase_aspartic_dom_sf"/>
</dbReference>
<dbReference type="Proteomes" id="UP000274822">
    <property type="component" value="Unassembled WGS sequence"/>
</dbReference>
<dbReference type="InterPro" id="IPR001461">
    <property type="entry name" value="Aspartic_peptidase_A1"/>
</dbReference>
<evidence type="ECO:0000259" key="3">
    <source>
        <dbReference type="PROSITE" id="PS51767"/>
    </source>
</evidence>
<evidence type="ECO:0000256" key="2">
    <source>
        <dbReference type="SAM" id="MobiDB-lite"/>
    </source>
</evidence>
<protein>
    <submittedName>
        <fullName evidence="4">Aspartic peptidase domain-containing protein</fullName>
    </submittedName>
</protein>
<dbReference type="Gene3D" id="2.40.70.10">
    <property type="entry name" value="Acid Proteases"/>
    <property type="match status" value="1"/>
</dbReference>
<dbReference type="PRINTS" id="PR00792">
    <property type="entry name" value="PEPSIN"/>
</dbReference>
<feature type="domain" description="Peptidase A1" evidence="3">
    <location>
        <begin position="1"/>
        <end position="119"/>
    </location>
</feature>
<sequence>MYVCTHAFLETGTSWMIAPQAQADEYHKIMGAKFDSVTSMYKVDCAHARTLPNLAIVIWAYEFQIPYQSYIYFYNEAENLCYSKLQALSDRTDMWFLGDVFIEEFYTIFDTDNQRMGFAIPTSPTTTSSVTTASRSTAVGHTGQSIQKLSDILPAAQSLFEASNTSTTRPRRRNWRPRDLLEA</sequence>
<dbReference type="PANTHER" id="PTHR47966:SF51">
    <property type="entry name" value="BETA-SITE APP-CLEAVING ENZYME, ISOFORM A-RELATED"/>
    <property type="match status" value="1"/>
</dbReference>
<accession>A0A433QRX5</accession>
<comment type="similarity">
    <text evidence="1">Belongs to the peptidase A1 family.</text>
</comment>
<dbReference type="AlphaFoldDB" id="A0A433QRX5"/>
<comment type="caution">
    <text evidence="4">The sequence shown here is derived from an EMBL/GenBank/DDBJ whole genome shotgun (WGS) entry which is preliminary data.</text>
</comment>
<name>A0A433QRX5_9FUNG</name>
<proteinExistence type="inferred from homology"/>
<evidence type="ECO:0000313" key="4">
    <source>
        <dbReference type="EMBL" id="RUS32530.1"/>
    </source>
</evidence>
<dbReference type="Pfam" id="PF00026">
    <property type="entry name" value="Asp"/>
    <property type="match status" value="1"/>
</dbReference>
<dbReference type="GO" id="GO:0006508">
    <property type="term" value="P:proteolysis"/>
    <property type="evidence" value="ECO:0007669"/>
    <property type="project" value="InterPro"/>
</dbReference>
<feature type="region of interest" description="Disordered" evidence="2">
    <location>
        <begin position="162"/>
        <end position="183"/>
    </location>
</feature>
<dbReference type="InterPro" id="IPR033121">
    <property type="entry name" value="PEPTIDASE_A1"/>
</dbReference>
<reference evidence="4 5" key="1">
    <citation type="journal article" date="2018" name="New Phytol.">
        <title>Phylogenomics of Endogonaceae and evolution of mycorrhizas within Mucoromycota.</title>
        <authorList>
            <person name="Chang Y."/>
            <person name="Desiro A."/>
            <person name="Na H."/>
            <person name="Sandor L."/>
            <person name="Lipzen A."/>
            <person name="Clum A."/>
            <person name="Barry K."/>
            <person name="Grigoriev I.V."/>
            <person name="Martin F.M."/>
            <person name="Stajich J.E."/>
            <person name="Smith M.E."/>
            <person name="Bonito G."/>
            <person name="Spatafora J.W."/>
        </authorList>
    </citation>
    <scope>NUCLEOTIDE SEQUENCE [LARGE SCALE GENOMIC DNA]</scope>
    <source>
        <strain evidence="4 5">AD002</strain>
    </source>
</reference>
<organism evidence="4 5">
    <name type="scientific">Jimgerdemannia flammicorona</name>
    <dbReference type="NCBI Taxonomy" id="994334"/>
    <lineage>
        <taxon>Eukaryota</taxon>
        <taxon>Fungi</taxon>
        <taxon>Fungi incertae sedis</taxon>
        <taxon>Mucoromycota</taxon>
        <taxon>Mucoromycotina</taxon>
        <taxon>Endogonomycetes</taxon>
        <taxon>Endogonales</taxon>
        <taxon>Endogonaceae</taxon>
        <taxon>Jimgerdemannia</taxon>
    </lineage>
</organism>
<gene>
    <name evidence="4" type="ORF">BC938DRAFT_475162</name>
</gene>
<dbReference type="EMBL" id="RBNJ01001993">
    <property type="protein sequence ID" value="RUS32530.1"/>
    <property type="molecule type" value="Genomic_DNA"/>
</dbReference>